<dbReference type="Proteomes" id="UP000078576">
    <property type="component" value="Unassembled WGS sequence"/>
</dbReference>
<keyword evidence="3" id="KW-1185">Reference proteome</keyword>
<evidence type="ECO:0000313" key="2">
    <source>
        <dbReference type="EMBL" id="KUI56429.1"/>
    </source>
</evidence>
<evidence type="ECO:0000313" key="3">
    <source>
        <dbReference type="Proteomes" id="UP000078576"/>
    </source>
</evidence>
<reference evidence="3" key="1">
    <citation type="submission" date="2014-12" db="EMBL/GenBank/DDBJ databases">
        <title>Genome Sequence of Valsa Canker Pathogens Uncovers a Specific Adaption of Colonization on Woody Bark.</title>
        <authorList>
            <person name="Yin Z."/>
            <person name="Liu H."/>
            <person name="Gao X."/>
            <person name="Li Z."/>
            <person name="Song N."/>
            <person name="Ke X."/>
            <person name="Dai Q."/>
            <person name="Wu Y."/>
            <person name="Sun Y."/>
            <person name="Xu J.-R."/>
            <person name="Kang Z.K."/>
            <person name="Wang L."/>
            <person name="Huang L."/>
        </authorList>
    </citation>
    <scope>NUCLEOTIDE SEQUENCE [LARGE SCALE GENOMIC DNA]</scope>
    <source>
        <strain evidence="3">SXYL134</strain>
    </source>
</reference>
<proteinExistence type="predicted"/>
<sequence length="172" mass="18255">MAPVPFSELNGDALAIRLFSTQRNPNRQRAPQQDSGAYSTTGHSSALPNASRESRILPSLARGQFHTDISPAVRAELSMLSRNQINPGPGLSGIPLAHSTDTLPLYESRPSSNRTEDNRQAAVTASGSRPSEPGGAVRRAGTGWSAVSQSSGPPPSYRTVDSRQNARRPGRG</sequence>
<feature type="region of interest" description="Disordered" evidence="1">
    <location>
        <begin position="20"/>
        <end position="52"/>
    </location>
</feature>
<feature type="region of interest" description="Disordered" evidence="1">
    <location>
        <begin position="82"/>
        <end position="172"/>
    </location>
</feature>
<dbReference type="AlphaFoldDB" id="A0A194UXT7"/>
<feature type="compositionally biased region" description="Polar residues" evidence="1">
    <location>
        <begin position="34"/>
        <end position="48"/>
    </location>
</feature>
<gene>
    <name evidence="2" type="ORF">VP1G_03847</name>
</gene>
<organism evidence="2 3">
    <name type="scientific">Cytospora mali</name>
    <name type="common">Apple Valsa canker fungus</name>
    <name type="synonym">Valsa mali</name>
    <dbReference type="NCBI Taxonomy" id="578113"/>
    <lineage>
        <taxon>Eukaryota</taxon>
        <taxon>Fungi</taxon>
        <taxon>Dikarya</taxon>
        <taxon>Ascomycota</taxon>
        <taxon>Pezizomycotina</taxon>
        <taxon>Sordariomycetes</taxon>
        <taxon>Sordariomycetidae</taxon>
        <taxon>Diaporthales</taxon>
        <taxon>Cytosporaceae</taxon>
        <taxon>Cytospora</taxon>
    </lineage>
</organism>
<feature type="compositionally biased region" description="Low complexity" evidence="1">
    <location>
        <begin position="22"/>
        <end position="33"/>
    </location>
</feature>
<dbReference type="EMBL" id="KN714689">
    <property type="protein sequence ID" value="KUI56429.1"/>
    <property type="molecule type" value="Genomic_DNA"/>
</dbReference>
<accession>A0A194UXT7</accession>
<name>A0A194UXT7_CYTMA</name>
<evidence type="ECO:0000256" key="1">
    <source>
        <dbReference type="SAM" id="MobiDB-lite"/>
    </source>
</evidence>
<protein>
    <submittedName>
        <fullName evidence="2">Uncharacterized protein</fullName>
    </submittedName>
</protein>